<dbReference type="EMBL" id="JH000079">
    <property type="protein sequence ID" value="EGV93275.1"/>
    <property type="molecule type" value="Genomic_DNA"/>
</dbReference>
<dbReference type="AlphaFoldDB" id="G3GZJ5"/>
<sequence length="62" mass="7188">MTFSNIFIISSFMVPYYAFHTVKVSHFQNANTKKLPCIPLYSQNRFTGMFSGRAEGRNIYNT</sequence>
<accession>G3GZJ5</accession>
<dbReference type="Proteomes" id="UP000001075">
    <property type="component" value="Unassembled WGS sequence"/>
</dbReference>
<name>G3GZJ5_CRIGR</name>
<organism evidence="1 2">
    <name type="scientific">Cricetulus griseus</name>
    <name type="common">Chinese hamster</name>
    <name type="synonym">Cricetulus barabensis griseus</name>
    <dbReference type="NCBI Taxonomy" id="10029"/>
    <lineage>
        <taxon>Eukaryota</taxon>
        <taxon>Metazoa</taxon>
        <taxon>Chordata</taxon>
        <taxon>Craniata</taxon>
        <taxon>Vertebrata</taxon>
        <taxon>Euteleostomi</taxon>
        <taxon>Mammalia</taxon>
        <taxon>Eutheria</taxon>
        <taxon>Euarchontoglires</taxon>
        <taxon>Glires</taxon>
        <taxon>Rodentia</taxon>
        <taxon>Myomorpha</taxon>
        <taxon>Muroidea</taxon>
        <taxon>Cricetidae</taxon>
        <taxon>Cricetinae</taxon>
        <taxon>Cricetulus</taxon>
    </lineage>
</organism>
<proteinExistence type="predicted"/>
<evidence type="ECO:0000313" key="1">
    <source>
        <dbReference type="EMBL" id="EGV93275.1"/>
    </source>
</evidence>
<gene>
    <name evidence="1" type="ORF">I79_003267</name>
</gene>
<protein>
    <submittedName>
        <fullName evidence="1">Uncharacterized protein</fullName>
    </submittedName>
</protein>
<reference evidence="2" key="1">
    <citation type="journal article" date="2011" name="Nat. Biotechnol.">
        <title>The genomic sequence of the Chinese hamster ovary (CHO)-K1 cell line.</title>
        <authorList>
            <person name="Xu X."/>
            <person name="Nagarajan H."/>
            <person name="Lewis N.E."/>
            <person name="Pan S."/>
            <person name="Cai Z."/>
            <person name="Liu X."/>
            <person name="Chen W."/>
            <person name="Xie M."/>
            <person name="Wang W."/>
            <person name="Hammond S."/>
            <person name="Andersen M.R."/>
            <person name="Neff N."/>
            <person name="Passarelli B."/>
            <person name="Koh W."/>
            <person name="Fan H.C."/>
            <person name="Wang J."/>
            <person name="Gui Y."/>
            <person name="Lee K.H."/>
            <person name="Betenbaugh M.J."/>
            <person name="Quake S.R."/>
            <person name="Famili I."/>
            <person name="Palsson B.O."/>
            <person name="Wang J."/>
        </authorList>
    </citation>
    <scope>NUCLEOTIDE SEQUENCE [LARGE SCALE GENOMIC DNA]</scope>
    <source>
        <strain evidence="2">CHO K1 cell line</strain>
    </source>
</reference>
<evidence type="ECO:0000313" key="2">
    <source>
        <dbReference type="Proteomes" id="UP000001075"/>
    </source>
</evidence>
<dbReference type="InParanoid" id="G3GZJ5"/>